<accession>R7V123</accession>
<dbReference type="OrthoDB" id="10265310at2759"/>
<reference evidence="3" key="3">
    <citation type="submission" date="2015-06" db="UniProtKB">
        <authorList>
            <consortium name="EnsemblMetazoa"/>
        </authorList>
    </citation>
    <scope>IDENTIFICATION</scope>
</reference>
<dbReference type="STRING" id="283909.R7V123"/>
<dbReference type="OMA" id="FHCDEVV"/>
<keyword evidence="4" id="KW-1185">Reference proteome</keyword>
<dbReference type="PANTHER" id="PTHR11215">
    <property type="entry name" value="METAL DEPENDENT HYDROLASE - RELATED"/>
    <property type="match status" value="1"/>
</dbReference>
<dbReference type="EMBL" id="AMQN01000816">
    <property type="status" value="NOT_ANNOTATED_CDS"/>
    <property type="molecule type" value="Genomic_DNA"/>
</dbReference>
<protein>
    <submittedName>
        <fullName evidence="2 3">Uncharacterized protein</fullName>
    </submittedName>
</protein>
<sequence length="327" mass="36975">MKIGTHNGAFHCDEVLACFMLKELPIYKDAEIIRTRDPKLLETCDIVVDVGGVYDHAAKRYDHHQRSFAESMSSLSPEKKWTTKLSSAGLVYLHYGRQLIAQMLGSKEEDKVTGTIYDKIYETFVEEVDAIDNGISQCDGEPRYSISSNLSSRVGYLNPRWNDDSSPEMEKHRFNSAMRLVGTEFKDRVDFYCHSWLPARSIVEHALKSRHQVDSSGEIIKLESGGCPWKDHLHALEAEMGLNPQVKFTLYADSNNKWRVQCVPKVLGGFENRLSLLEAWCGIRDAQLSELSGIDGCIFVHTNGFIGGNETYKGALEMARKTLESRK</sequence>
<evidence type="ECO:0000313" key="4">
    <source>
        <dbReference type="Proteomes" id="UP000014760"/>
    </source>
</evidence>
<dbReference type="EMBL" id="KB296161">
    <property type="protein sequence ID" value="ELU12172.1"/>
    <property type="molecule type" value="Genomic_DNA"/>
</dbReference>
<dbReference type="InterPro" id="IPR003226">
    <property type="entry name" value="MYG1_exonuclease"/>
</dbReference>
<dbReference type="GO" id="GO:0005634">
    <property type="term" value="C:nucleus"/>
    <property type="evidence" value="ECO:0007669"/>
    <property type="project" value="TreeGrafter"/>
</dbReference>
<organism evidence="2">
    <name type="scientific">Capitella teleta</name>
    <name type="common">Polychaete worm</name>
    <dbReference type="NCBI Taxonomy" id="283909"/>
    <lineage>
        <taxon>Eukaryota</taxon>
        <taxon>Metazoa</taxon>
        <taxon>Spiralia</taxon>
        <taxon>Lophotrochozoa</taxon>
        <taxon>Annelida</taxon>
        <taxon>Polychaeta</taxon>
        <taxon>Sedentaria</taxon>
        <taxon>Scolecida</taxon>
        <taxon>Capitellidae</taxon>
        <taxon>Capitella</taxon>
    </lineage>
</organism>
<dbReference type="AlphaFoldDB" id="R7V123"/>
<evidence type="ECO:0000256" key="1">
    <source>
        <dbReference type="ARBA" id="ARBA00010105"/>
    </source>
</evidence>
<reference evidence="2 4" key="2">
    <citation type="journal article" date="2013" name="Nature">
        <title>Insights into bilaterian evolution from three spiralian genomes.</title>
        <authorList>
            <person name="Simakov O."/>
            <person name="Marletaz F."/>
            <person name="Cho S.J."/>
            <person name="Edsinger-Gonzales E."/>
            <person name="Havlak P."/>
            <person name="Hellsten U."/>
            <person name="Kuo D.H."/>
            <person name="Larsson T."/>
            <person name="Lv J."/>
            <person name="Arendt D."/>
            <person name="Savage R."/>
            <person name="Osoegawa K."/>
            <person name="de Jong P."/>
            <person name="Grimwood J."/>
            <person name="Chapman J.A."/>
            <person name="Shapiro H."/>
            <person name="Aerts A."/>
            <person name="Otillar R.P."/>
            <person name="Terry A.Y."/>
            <person name="Boore J.L."/>
            <person name="Grigoriev I.V."/>
            <person name="Lindberg D.R."/>
            <person name="Seaver E.C."/>
            <person name="Weisblat D.A."/>
            <person name="Putnam N.H."/>
            <person name="Rokhsar D.S."/>
        </authorList>
    </citation>
    <scope>NUCLEOTIDE SEQUENCE</scope>
    <source>
        <strain evidence="2 4">I ESC-2004</strain>
    </source>
</reference>
<dbReference type="Proteomes" id="UP000014760">
    <property type="component" value="Unassembled WGS sequence"/>
</dbReference>
<dbReference type="EnsemblMetazoa" id="CapteT225005">
    <property type="protein sequence ID" value="CapteP225005"/>
    <property type="gene ID" value="CapteG225005"/>
</dbReference>
<evidence type="ECO:0000313" key="2">
    <source>
        <dbReference type="EMBL" id="ELU12172.1"/>
    </source>
</evidence>
<dbReference type="GO" id="GO:0005737">
    <property type="term" value="C:cytoplasm"/>
    <property type="evidence" value="ECO:0007669"/>
    <property type="project" value="TreeGrafter"/>
</dbReference>
<comment type="similarity">
    <text evidence="1">Belongs to the MYG1 family.</text>
</comment>
<dbReference type="PANTHER" id="PTHR11215:SF1">
    <property type="entry name" value="MYG1 EXONUCLEASE"/>
    <property type="match status" value="1"/>
</dbReference>
<proteinExistence type="inferred from homology"/>
<dbReference type="FunCoup" id="R7V123">
    <property type="interactions" value="2523"/>
</dbReference>
<name>R7V123_CAPTE</name>
<evidence type="ECO:0000313" key="3">
    <source>
        <dbReference type="EnsemblMetazoa" id="CapteP225005"/>
    </source>
</evidence>
<dbReference type="Pfam" id="PF03690">
    <property type="entry name" value="MYG1_exonuc"/>
    <property type="match status" value="1"/>
</dbReference>
<dbReference type="HOGENOM" id="CLU_051576_0_0_1"/>
<reference evidence="4" key="1">
    <citation type="submission" date="2012-12" db="EMBL/GenBank/DDBJ databases">
        <authorList>
            <person name="Hellsten U."/>
            <person name="Grimwood J."/>
            <person name="Chapman J.A."/>
            <person name="Shapiro H."/>
            <person name="Aerts A."/>
            <person name="Otillar R.P."/>
            <person name="Terry A.Y."/>
            <person name="Boore J.L."/>
            <person name="Simakov O."/>
            <person name="Marletaz F."/>
            <person name="Cho S.-J."/>
            <person name="Edsinger-Gonzales E."/>
            <person name="Havlak P."/>
            <person name="Kuo D.-H."/>
            <person name="Larsson T."/>
            <person name="Lv J."/>
            <person name="Arendt D."/>
            <person name="Savage R."/>
            <person name="Osoegawa K."/>
            <person name="de Jong P."/>
            <person name="Lindberg D.R."/>
            <person name="Seaver E.C."/>
            <person name="Weisblat D.A."/>
            <person name="Putnam N.H."/>
            <person name="Grigoriev I.V."/>
            <person name="Rokhsar D.S."/>
        </authorList>
    </citation>
    <scope>NUCLEOTIDE SEQUENCE</scope>
    <source>
        <strain evidence="4">I ESC-2004</strain>
    </source>
</reference>
<gene>
    <name evidence="2" type="ORF">CAPTEDRAFT_225005</name>
</gene>